<sequence>MASSHKRRMFTEKELNEIISNWESASDMSDINYIDDRVSSSSSKQEPEYEVDANNNMTQIQRLDIKITFQLLQHYLIHTFRGERKELMKYLETEESTQLFMLDFAAFYRSERIHLLQCINIIVTHCGNKKHPLSDCYTDVIEKIPDDILELMFSQLISALNVCTPTLLTHGELMVPAQQQQDLFKLLSNSDALDEVNRIVSAMDQKGAHGVIVMGWAFIKNIIADDEEQKTSAESNLENLYGNFDDVCSFLSQLLSNPIFQIRPVETLRQPASDATLYSQGFGESWPWALPCKVKDTAAVSQRHNPIRSRSGSWPKALFYKVKEWQLAKGAIL</sequence>
<dbReference type="EMBL" id="OE000942">
    <property type="protein sequence ID" value="CAD7455523.1"/>
    <property type="molecule type" value="Genomic_DNA"/>
</dbReference>
<dbReference type="GO" id="GO:0006606">
    <property type="term" value="P:protein import into nucleus"/>
    <property type="evidence" value="ECO:0007669"/>
    <property type="project" value="TreeGrafter"/>
</dbReference>
<dbReference type="PANTHER" id="PTHR31431:SF1">
    <property type="entry name" value="NUCLEOPORIN NUP188"/>
    <property type="match status" value="1"/>
</dbReference>
<reference evidence="1" key="1">
    <citation type="submission" date="2020-11" db="EMBL/GenBank/DDBJ databases">
        <authorList>
            <person name="Tran Van P."/>
        </authorList>
    </citation>
    <scope>NUCLEOTIDE SEQUENCE</scope>
</reference>
<evidence type="ECO:0000313" key="1">
    <source>
        <dbReference type="EMBL" id="CAD7455523.1"/>
    </source>
</evidence>
<proteinExistence type="predicted"/>
<dbReference type="GO" id="GO:0006405">
    <property type="term" value="P:RNA export from nucleus"/>
    <property type="evidence" value="ECO:0007669"/>
    <property type="project" value="TreeGrafter"/>
</dbReference>
<dbReference type="InterPro" id="IPR044840">
    <property type="entry name" value="Nup188"/>
</dbReference>
<protein>
    <submittedName>
        <fullName evidence="1">Uncharacterized protein</fullName>
    </submittedName>
</protein>
<dbReference type="PANTHER" id="PTHR31431">
    <property type="entry name" value="NUCLEOPORIN NUP188 HOMOLOG"/>
    <property type="match status" value="1"/>
</dbReference>
<dbReference type="GO" id="GO:0017056">
    <property type="term" value="F:structural constituent of nuclear pore"/>
    <property type="evidence" value="ECO:0007669"/>
    <property type="project" value="InterPro"/>
</dbReference>
<dbReference type="GO" id="GO:0044611">
    <property type="term" value="C:nuclear pore inner ring"/>
    <property type="evidence" value="ECO:0007669"/>
    <property type="project" value="TreeGrafter"/>
</dbReference>
<accession>A0A7R9ICC2</accession>
<name>A0A7R9ICC2_9NEOP</name>
<organism evidence="1">
    <name type="scientific">Timema tahoe</name>
    <dbReference type="NCBI Taxonomy" id="61484"/>
    <lineage>
        <taxon>Eukaryota</taxon>
        <taxon>Metazoa</taxon>
        <taxon>Ecdysozoa</taxon>
        <taxon>Arthropoda</taxon>
        <taxon>Hexapoda</taxon>
        <taxon>Insecta</taxon>
        <taxon>Pterygota</taxon>
        <taxon>Neoptera</taxon>
        <taxon>Polyneoptera</taxon>
        <taxon>Phasmatodea</taxon>
        <taxon>Timematodea</taxon>
        <taxon>Timematoidea</taxon>
        <taxon>Timematidae</taxon>
        <taxon>Timema</taxon>
    </lineage>
</organism>
<dbReference type="AlphaFoldDB" id="A0A7R9ICC2"/>
<gene>
    <name evidence="1" type="ORF">TTEB3V08_LOCUS3590</name>
</gene>